<dbReference type="UniPathway" id="UPA00047">
    <property type="reaction ID" value="UER00055"/>
</dbReference>
<feature type="domain" description="Thiamine pyrophosphate enzyme central" evidence="12">
    <location>
        <begin position="189"/>
        <end position="323"/>
    </location>
</feature>
<dbReference type="GO" id="GO:0030976">
    <property type="term" value="F:thiamine pyrophosphate binding"/>
    <property type="evidence" value="ECO:0007669"/>
    <property type="project" value="InterPro"/>
</dbReference>
<dbReference type="GeneID" id="75272465"/>
<dbReference type="InterPro" id="IPR012001">
    <property type="entry name" value="Thiamin_PyroP_enz_TPP-bd_dom"/>
</dbReference>
<evidence type="ECO:0000256" key="11">
    <source>
        <dbReference type="RuleBase" id="RU362132"/>
    </source>
</evidence>
<evidence type="ECO:0000259" key="14">
    <source>
        <dbReference type="Pfam" id="PF02776"/>
    </source>
</evidence>
<dbReference type="GO" id="GO:0003984">
    <property type="term" value="F:acetolactate synthase activity"/>
    <property type="evidence" value="ECO:0007669"/>
    <property type="project" value="UniProtKB-EC"/>
</dbReference>
<dbReference type="EC" id="2.2.1.6" evidence="4"/>
<dbReference type="Pfam" id="PF00205">
    <property type="entry name" value="TPP_enzyme_M"/>
    <property type="match status" value="1"/>
</dbReference>
<evidence type="ECO:0000256" key="8">
    <source>
        <dbReference type="ARBA" id="ARBA00023052"/>
    </source>
</evidence>
<dbReference type="Pfam" id="PF02775">
    <property type="entry name" value="TPP_enzyme_C"/>
    <property type="match status" value="1"/>
</dbReference>
<dbReference type="NCBIfam" id="NF006187">
    <property type="entry name" value="PRK08322.1"/>
    <property type="match status" value="1"/>
</dbReference>
<keyword evidence="8 11" id="KW-0786">Thiamine pyrophosphate</keyword>
<dbReference type="Gene3D" id="3.40.50.970">
    <property type="match status" value="2"/>
</dbReference>
<dbReference type="InterPro" id="IPR029061">
    <property type="entry name" value="THDP-binding"/>
</dbReference>
<dbReference type="InterPro" id="IPR011766">
    <property type="entry name" value="TPP_enzyme_TPP-bd"/>
</dbReference>
<comment type="similarity">
    <text evidence="3 11">Belongs to the TPP enzyme family.</text>
</comment>
<organism evidence="15 16">
    <name type="scientific">Mycobacterium avium (strain 104)</name>
    <dbReference type="NCBI Taxonomy" id="243243"/>
    <lineage>
        <taxon>Bacteria</taxon>
        <taxon>Bacillati</taxon>
        <taxon>Actinomycetota</taxon>
        <taxon>Actinomycetes</taxon>
        <taxon>Mycobacteriales</taxon>
        <taxon>Mycobacteriaceae</taxon>
        <taxon>Mycobacterium</taxon>
        <taxon>Mycobacterium avium complex (MAC)</taxon>
    </lineage>
</organism>
<feature type="domain" description="Thiamine pyrophosphate enzyme N-terminal TPP-binding" evidence="14">
    <location>
        <begin position="3"/>
        <end position="116"/>
    </location>
</feature>
<evidence type="ECO:0000256" key="7">
    <source>
        <dbReference type="ARBA" id="ARBA00022827"/>
    </source>
</evidence>
<keyword evidence="6" id="KW-0285">Flavoprotein</keyword>
<dbReference type="GO" id="GO:0050660">
    <property type="term" value="F:flavin adenine dinucleotide binding"/>
    <property type="evidence" value="ECO:0007669"/>
    <property type="project" value="TreeGrafter"/>
</dbReference>
<dbReference type="PANTHER" id="PTHR18968">
    <property type="entry name" value="THIAMINE PYROPHOSPHATE ENZYMES"/>
    <property type="match status" value="1"/>
</dbReference>
<dbReference type="UniPathway" id="UPA00049">
    <property type="reaction ID" value="UER00059"/>
</dbReference>
<evidence type="ECO:0000259" key="12">
    <source>
        <dbReference type="Pfam" id="PF00205"/>
    </source>
</evidence>
<sequence>MSKAAELIVKCLENEGVSVVFGLPGEENIRFVQALAASPIRYVLTRHEQAASFMAEMYGRVTGRAAVVSATLGPGAINMQLGVADATTNSTPLVAISAQVGHDREFKESHQYVDLVSMFAPITRWAAGIPTARAIPEMVRKAFKLAESERPAAVYLAVPEHIDADETDYDLGPLPRNVVRPDAPSPRQVERAAQILRNAKRPVVLAGHGAARADATKALVRFSEEFGIQVANTFHGKGVMPDDHPNSIGTLGFMRHDYVNFGFDHADAVIAVGYELQEFDPVRINPQADKKIIHMHRFPAEVDAHYSVDVGIIGDISDSLNALTDALSGHRFEHAADVPGSGLLTDEFARGQQDSRYPLAPARVVADTRAALGRSDVVLVDTGATKMWMARLYPTYERNTCLISNGLSTMSFALPGALGVKLAQPQSKVLAVVGDGAFLMNSQEIETAVRERIPLVVLIWEDGGYGLIEWKMDLELGAHYYVKFANPDVVTYAESFGAKGYRISHADELLPTLRAALDDDGVSLISCPVDYSENLRLTNRLGELDETL</sequence>
<accession>A0A0H2ZS48</accession>
<comment type="catalytic activity">
    <reaction evidence="10">
        <text>2 pyruvate + H(+) = (2S)-2-acetolactate + CO2</text>
        <dbReference type="Rhea" id="RHEA:25249"/>
        <dbReference type="ChEBI" id="CHEBI:15361"/>
        <dbReference type="ChEBI" id="CHEBI:15378"/>
        <dbReference type="ChEBI" id="CHEBI:16526"/>
        <dbReference type="ChEBI" id="CHEBI:58476"/>
        <dbReference type="EC" id="2.2.1.6"/>
    </reaction>
</comment>
<proteinExistence type="inferred from homology"/>
<reference evidence="15 16" key="1">
    <citation type="submission" date="2006-10" db="EMBL/GenBank/DDBJ databases">
        <authorList>
            <person name="Fleischmann R.D."/>
            <person name="Dodson R.J."/>
            <person name="Haft D.H."/>
            <person name="Merkel J.S."/>
            <person name="Nelson W.C."/>
            <person name="Fraser C.M."/>
        </authorList>
    </citation>
    <scope>NUCLEOTIDE SEQUENCE [LARGE SCALE GENOMIC DNA]</scope>
    <source>
        <strain evidence="15 16">104</strain>
    </source>
</reference>
<dbReference type="RefSeq" id="WP_009979643.1">
    <property type="nucleotide sequence ID" value="NC_008595.1"/>
</dbReference>
<dbReference type="InterPro" id="IPR045229">
    <property type="entry name" value="TPP_enz"/>
</dbReference>
<dbReference type="GO" id="GO:0009099">
    <property type="term" value="P:L-valine biosynthetic process"/>
    <property type="evidence" value="ECO:0007669"/>
    <property type="project" value="UniProtKB-UniPathway"/>
</dbReference>
<dbReference type="InterPro" id="IPR029035">
    <property type="entry name" value="DHS-like_NAD/FAD-binding_dom"/>
</dbReference>
<dbReference type="HOGENOM" id="CLU_013748_3_2_11"/>
<evidence type="ECO:0000313" key="15">
    <source>
        <dbReference type="EMBL" id="ABK65156.1"/>
    </source>
</evidence>
<dbReference type="PROSITE" id="PS00187">
    <property type="entry name" value="TPP_ENZYMES"/>
    <property type="match status" value="1"/>
</dbReference>
<feature type="domain" description="Thiamine pyrophosphate enzyme TPP-binding" evidence="13">
    <location>
        <begin position="381"/>
        <end position="526"/>
    </location>
</feature>
<dbReference type="AlphaFoldDB" id="A0A0H2ZS48"/>
<protein>
    <recommendedName>
        <fullName evidence="4">acetolactate synthase</fullName>
        <ecNumber evidence="4">2.2.1.6</ecNumber>
    </recommendedName>
</protein>
<evidence type="ECO:0000256" key="4">
    <source>
        <dbReference type="ARBA" id="ARBA00013145"/>
    </source>
</evidence>
<dbReference type="CDD" id="cd02010">
    <property type="entry name" value="TPP_ALS"/>
    <property type="match status" value="1"/>
</dbReference>
<evidence type="ECO:0000256" key="1">
    <source>
        <dbReference type="ARBA" id="ARBA00004974"/>
    </source>
</evidence>
<name>A0A0H2ZS48_MYCA1</name>
<comment type="pathway">
    <text evidence="1">Amino-acid biosynthesis; L-isoleucine biosynthesis; L-isoleucine from 2-oxobutanoate: step 1/4.</text>
</comment>
<dbReference type="InterPro" id="IPR000399">
    <property type="entry name" value="TPP-bd_CS"/>
</dbReference>
<evidence type="ECO:0000256" key="2">
    <source>
        <dbReference type="ARBA" id="ARBA00005025"/>
    </source>
</evidence>
<dbReference type="GO" id="GO:0009097">
    <property type="term" value="P:isoleucine biosynthetic process"/>
    <property type="evidence" value="ECO:0007669"/>
    <property type="project" value="UniProtKB-UniPathway"/>
</dbReference>
<evidence type="ECO:0000256" key="9">
    <source>
        <dbReference type="ARBA" id="ARBA00023304"/>
    </source>
</evidence>
<keyword evidence="9" id="KW-0100">Branched-chain amino acid biosynthesis</keyword>
<keyword evidence="7" id="KW-0274">FAD</keyword>
<dbReference type="InterPro" id="IPR012000">
    <property type="entry name" value="Thiamin_PyroP_enz_cen_dom"/>
</dbReference>
<dbReference type="CDD" id="cd07035">
    <property type="entry name" value="TPP_PYR_POX_like"/>
    <property type="match status" value="1"/>
</dbReference>
<comment type="pathway">
    <text evidence="2">Amino-acid biosynthesis; L-valine biosynthesis; L-valine from pyruvate: step 1/4.</text>
</comment>
<dbReference type="KEGG" id="mav:MAV_4935"/>
<gene>
    <name evidence="15" type="ordered locus">MAV_4935</name>
</gene>
<evidence type="ECO:0000256" key="6">
    <source>
        <dbReference type="ARBA" id="ARBA00022630"/>
    </source>
</evidence>
<dbReference type="PANTHER" id="PTHR18968:SF129">
    <property type="entry name" value="ACETOLACTATE SYNTHASE"/>
    <property type="match status" value="1"/>
</dbReference>
<dbReference type="Pfam" id="PF02776">
    <property type="entry name" value="TPP_enzyme_N"/>
    <property type="match status" value="1"/>
</dbReference>
<dbReference type="GO" id="GO:0005948">
    <property type="term" value="C:acetolactate synthase complex"/>
    <property type="evidence" value="ECO:0007669"/>
    <property type="project" value="TreeGrafter"/>
</dbReference>
<dbReference type="Proteomes" id="UP000001574">
    <property type="component" value="Chromosome"/>
</dbReference>
<dbReference type="EMBL" id="CP000479">
    <property type="protein sequence ID" value="ABK65156.1"/>
    <property type="molecule type" value="Genomic_DNA"/>
</dbReference>
<evidence type="ECO:0000259" key="13">
    <source>
        <dbReference type="Pfam" id="PF02775"/>
    </source>
</evidence>
<keyword evidence="5" id="KW-0028">Amino-acid biosynthesis</keyword>
<dbReference type="Gene3D" id="3.40.50.1220">
    <property type="entry name" value="TPP-binding domain"/>
    <property type="match status" value="1"/>
</dbReference>
<dbReference type="FunFam" id="3.40.50.970:FF:000007">
    <property type="entry name" value="Acetolactate synthase"/>
    <property type="match status" value="1"/>
</dbReference>
<evidence type="ECO:0000256" key="3">
    <source>
        <dbReference type="ARBA" id="ARBA00007812"/>
    </source>
</evidence>
<dbReference type="GO" id="GO:0000287">
    <property type="term" value="F:magnesium ion binding"/>
    <property type="evidence" value="ECO:0007669"/>
    <property type="project" value="InterPro"/>
</dbReference>
<dbReference type="SUPFAM" id="SSF52467">
    <property type="entry name" value="DHS-like NAD/FAD-binding domain"/>
    <property type="match status" value="1"/>
</dbReference>
<dbReference type="SUPFAM" id="SSF52518">
    <property type="entry name" value="Thiamin diphosphate-binding fold (THDP-binding)"/>
    <property type="match status" value="2"/>
</dbReference>
<evidence type="ECO:0000313" key="16">
    <source>
        <dbReference type="Proteomes" id="UP000001574"/>
    </source>
</evidence>
<evidence type="ECO:0000256" key="10">
    <source>
        <dbReference type="ARBA" id="ARBA00048670"/>
    </source>
</evidence>
<evidence type="ECO:0000256" key="5">
    <source>
        <dbReference type="ARBA" id="ARBA00022605"/>
    </source>
</evidence>